<keyword evidence="4" id="KW-1185">Reference proteome</keyword>
<dbReference type="PROSITE" id="PS50905">
    <property type="entry name" value="FERRITIN_LIKE"/>
    <property type="match status" value="1"/>
</dbReference>
<dbReference type="SUPFAM" id="SSF47240">
    <property type="entry name" value="Ferritin-like"/>
    <property type="match status" value="1"/>
</dbReference>
<comment type="caution">
    <text evidence="3">The sequence shown here is derived from an EMBL/GenBank/DDBJ whole genome shotgun (WGS) entry which is preliminary data.</text>
</comment>
<accession>A0A4R2TIM1</accession>
<dbReference type="InterPro" id="IPR003251">
    <property type="entry name" value="Rr_diiron-bd_dom"/>
</dbReference>
<dbReference type="RefSeq" id="WP_243098181.1">
    <property type="nucleotide sequence ID" value="NZ_CP058648.1"/>
</dbReference>
<evidence type="ECO:0000313" key="4">
    <source>
        <dbReference type="Proteomes" id="UP000295504"/>
    </source>
</evidence>
<organism evidence="3 4">
    <name type="scientific">Serpentinicella alkaliphila</name>
    <dbReference type="NCBI Taxonomy" id="1734049"/>
    <lineage>
        <taxon>Bacteria</taxon>
        <taxon>Bacillati</taxon>
        <taxon>Bacillota</taxon>
        <taxon>Clostridia</taxon>
        <taxon>Peptostreptococcales</taxon>
        <taxon>Natronincolaceae</taxon>
        <taxon>Serpentinicella</taxon>
    </lineage>
</organism>
<dbReference type="GO" id="GO:0016491">
    <property type="term" value="F:oxidoreductase activity"/>
    <property type="evidence" value="ECO:0007669"/>
    <property type="project" value="InterPro"/>
</dbReference>
<dbReference type="InterPro" id="IPR012347">
    <property type="entry name" value="Ferritin-like"/>
</dbReference>
<protein>
    <submittedName>
        <fullName evidence="3">Rubrerythrin</fullName>
    </submittedName>
</protein>
<dbReference type="InterPro" id="IPR009040">
    <property type="entry name" value="Ferritin-like_diiron"/>
</dbReference>
<dbReference type="EMBL" id="SLYC01000009">
    <property type="protein sequence ID" value="TCQ03470.1"/>
    <property type="molecule type" value="Genomic_DNA"/>
</dbReference>
<dbReference type="GO" id="GO:0046872">
    <property type="term" value="F:metal ion binding"/>
    <property type="evidence" value="ECO:0007669"/>
    <property type="project" value="InterPro"/>
</dbReference>
<dbReference type="CDD" id="cd01041">
    <property type="entry name" value="Rubrerythrin"/>
    <property type="match status" value="1"/>
</dbReference>
<feature type="domain" description="Ferritin-like diiron" evidence="2">
    <location>
        <begin position="1"/>
        <end position="130"/>
    </location>
</feature>
<dbReference type="InterPro" id="IPR009078">
    <property type="entry name" value="Ferritin-like_SF"/>
</dbReference>
<comment type="cofactor">
    <cofactor evidence="1">
        <name>Fe(3+)</name>
        <dbReference type="ChEBI" id="CHEBI:29034"/>
    </cofactor>
</comment>
<sequence>MLRGTQTEKNLWLAFAGESQAQNKYAYFAEMAKREGREDVAKVFMENSKQEQEHARLIFQFLNEKNNTETNLKISAQSENYEANTMYEEYERVALQEGLEDIAKFFREIAKIEAEHERKFLALLKNFSSK</sequence>
<evidence type="ECO:0000256" key="1">
    <source>
        <dbReference type="ARBA" id="ARBA00001965"/>
    </source>
</evidence>
<gene>
    <name evidence="3" type="ORF">EDD79_100950</name>
</gene>
<dbReference type="PANTHER" id="PTHR43865">
    <property type="entry name" value="RUBRERYTHRIN-RELATED"/>
    <property type="match status" value="1"/>
</dbReference>
<dbReference type="InterPro" id="IPR052364">
    <property type="entry name" value="Rubrerythrin"/>
</dbReference>
<dbReference type="PANTHER" id="PTHR43865:SF1">
    <property type="entry name" value="RUBRERYTHRIN-RELATED"/>
    <property type="match status" value="1"/>
</dbReference>
<dbReference type="Proteomes" id="UP000295504">
    <property type="component" value="Unassembled WGS sequence"/>
</dbReference>
<dbReference type="AlphaFoldDB" id="A0A4R2TIM1"/>
<dbReference type="Pfam" id="PF02915">
    <property type="entry name" value="Rubrerythrin"/>
    <property type="match status" value="1"/>
</dbReference>
<evidence type="ECO:0000313" key="3">
    <source>
        <dbReference type="EMBL" id="TCQ03470.1"/>
    </source>
</evidence>
<proteinExistence type="predicted"/>
<reference evidence="3 4" key="1">
    <citation type="submission" date="2019-03" db="EMBL/GenBank/DDBJ databases">
        <title>Genomic Encyclopedia of Type Strains, Phase IV (KMG-IV): sequencing the most valuable type-strain genomes for metagenomic binning, comparative biology and taxonomic classification.</title>
        <authorList>
            <person name="Goeker M."/>
        </authorList>
    </citation>
    <scope>NUCLEOTIDE SEQUENCE [LARGE SCALE GENOMIC DNA]</scope>
    <source>
        <strain evidence="3 4">DSM 100013</strain>
    </source>
</reference>
<dbReference type="Gene3D" id="1.20.1260.10">
    <property type="match status" value="2"/>
</dbReference>
<name>A0A4R2TIM1_9FIRM</name>
<evidence type="ECO:0000259" key="2">
    <source>
        <dbReference type="PROSITE" id="PS50905"/>
    </source>
</evidence>